<evidence type="ECO:0000313" key="2">
    <source>
        <dbReference type="EMBL" id="KHJ32075.1"/>
    </source>
</evidence>
<keyword evidence="3" id="KW-1185">Reference proteome</keyword>
<dbReference type="EMBL" id="JNVN01002362">
    <property type="protein sequence ID" value="KHJ32075.1"/>
    <property type="molecule type" value="Genomic_DNA"/>
</dbReference>
<feature type="compositionally biased region" description="Polar residues" evidence="1">
    <location>
        <begin position="49"/>
        <end position="68"/>
    </location>
</feature>
<accession>A0A0B1P409</accession>
<gene>
    <name evidence="2" type="ORF">EV44_g3215</name>
</gene>
<evidence type="ECO:0000313" key="3">
    <source>
        <dbReference type="Proteomes" id="UP000030854"/>
    </source>
</evidence>
<evidence type="ECO:0000256" key="1">
    <source>
        <dbReference type="SAM" id="MobiDB-lite"/>
    </source>
</evidence>
<feature type="region of interest" description="Disordered" evidence="1">
    <location>
        <begin position="91"/>
        <end position="196"/>
    </location>
</feature>
<reference evidence="2 3" key="1">
    <citation type="journal article" date="2014" name="BMC Genomics">
        <title>Adaptive genomic structural variation in the grape powdery mildew pathogen, Erysiphe necator.</title>
        <authorList>
            <person name="Jones L."/>
            <person name="Riaz S."/>
            <person name="Morales-Cruz A."/>
            <person name="Amrine K.C."/>
            <person name="McGuire B."/>
            <person name="Gubler W.D."/>
            <person name="Walker M.A."/>
            <person name="Cantu D."/>
        </authorList>
    </citation>
    <scope>NUCLEOTIDE SEQUENCE [LARGE SCALE GENOMIC DNA]</scope>
    <source>
        <strain evidence="3">c</strain>
    </source>
</reference>
<dbReference type="HOGENOM" id="CLU_1310917_0_0_1"/>
<dbReference type="AlphaFoldDB" id="A0A0B1P409"/>
<feature type="region of interest" description="Disordered" evidence="1">
    <location>
        <begin position="34"/>
        <end position="68"/>
    </location>
</feature>
<organism evidence="2 3">
    <name type="scientific">Uncinula necator</name>
    <name type="common">Grape powdery mildew</name>
    <dbReference type="NCBI Taxonomy" id="52586"/>
    <lineage>
        <taxon>Eukaryota</taxon>
        <taxon>Fungi</taxon>
        <taxon>Dikarya</taxon>
        <taxon>Ascomycota</taxon>
        <taxon>Pezizomycotina</taxon>
        <taxon>Leotiomycetes</taxon>
        <taxon>Erysiphales</taxon>
        <taxon>Erysiphaceae</taxon>
        <taxon>Erysiphe</taxon>
    </lineage>
</organism>
<proteinExistence type="predicted"/>
<sequence length="210" mass="23692">MFGDLQSTHDQQKTANYWFSEDKRLHEINKNHILQSPQIKQIPPRFEGEQSSWQRHNNQDGQYNNTSLYSSPEIQSKAIPNHQDLRKDLESTKHQSCAPLTPTDGVLSTTTPKEPPSMPKSQKSVDEPPSTPEIPDEIWLCPKNDIIARPSSPTESLQSGADSCITTSTQQNDPKHDDEQEEGEQIDQGEPTVTQLGVHDSALTTRYTLY</sequence>
<protein>
    <submittedName>
        <fullName evidence="2">Uncharacterized protein</fullName>
    </submittedName>
</protein>
<dbReference type="Proteomes" id="UP000030854">
    <property type="component" value="Unassembled WGS sequence"/>
</dbReference>
<comment type="caution">
    <text evidence="2">The sequence shown here is derived from an EMBL/GenBank/DDBJ whole genome shotgun (WGS) entry which is preliminary data.</text>
</comment>
<name>A0A0B1P409_UNCNE</name>
<feature type="compositionally biased region" description="Polar residues" evidence="1">
    <location>
        <begin position="151"/>
        <end position="172"/>
    </location>
</feature>